<dbReference type="InterPro" id="IPR018392">
    <property type="entry name" value="LysM"/>
</dbReference>
<evidence type="ECO:0000259" key="1">
    <source>
        <dbReference type="Pfam" id="PF01476"/>
    </source>
</evidence>
<dbReference type="Pfam" id="PF12673">
    <property type="entry name" value="SipL"/>
    <property type="match status" value="1"/>
</dbReference>
<dbReference type="InterPro" id="IPR024300">
    <property type="entry name" value="SipL_SPOCS_dom"/>
</dbReference>
<proteinExistence type="predicted"/>
<dbReference type="Pfam" id="PF01476">
    <property type="entry name" value="LysM"/>
    <property type="match status" value="1"/>
</dbReference>
<evidence type="ECO:0000313" key="3">
    <source>
        <dbReference type="EMBL" id="HIS66704.1"/>
    </source>
</evidence>
<dbReference type="AlphaFoldDB" id="A0A9D1FD67"/>
<feature type="domain" description="LysM" evidence="1">
    <location>
        <begin position="465"/>
        <end position="502"/>
    </location>
</feature>
<dbReference type="InterPro" id="IPR036779">
    <property type="entry name" value="LysM_dom_sf"/>
</dbReference>
<comment type="caution">
    <text evidence="3">The sequence shown here is derived from an EMBL/GenBank/DDBJ whole genome shotgun (WGS) entry which is preliminary data.</text>
</comment>
<dbReference type="Proteomes" id="UP000824001">
    <property type="component" value="Unassembled WGS sequence"/>
</dbReference>
<dbReference type="Gene3D" id="3.10.350.10">
    <property type="entry name" value="LysM domain"/>
    <property type="match status" value="1"/>
</dbReference>
<reference evidence="3" key="2">
    <citation type="journal article" date="2021" name="PeerJ">
        <title>Extensive microbial diversity within the chicken gut microbiome revealed by metagenomics and culture.</title>
        <authorList>
            <person name="Gilroy R."/>
            <person name="Ravi A."/>
            <person name="Getino M."/>
            <person name="Pursley I."/>
            <person name="Horton D.L."/>
            <person name="Alikhan N.F."/>
            <person name="Baker D."/>
            <person name="Gharbi K."/>
            <person name="Hall N."/>
            <person name="Watson M."/>
            <person name="Adriaenssens E.M."/>
            <person name="Foster-Nyarko E."/>
            <person name="Jarju S."/>
            <person name="Secka A."/>
            <person name="Antonio M."/>
            <person name="Oren A."/>
            <person name="Chaudhuri R.R."/>
            <person name="La Ragione R."/>
            <person name="Hildebrand F."/>
            <person name="Pallen M.J."/>
        </authorList>
    </citation>
    <scope>NUCLEOTIDE SEQUENCE</scope>
    <source>
        <strain evidence="3">ChiHjej10B9-9673</strain>
    </source>
</reference>
<evidence type="ECO:0008006" key="5">
    <source>
        <dbReference type="Google" id="ProtNLM"/>
    </source>
</evidence>
<sequence>MALTVKCSGVACCEKVFEYSMPCEEAAETVVPDTMPDVERVLYTGGTVFLRGKEAAEGSVSVTGQVNATVLYAPEGGEGACTLGAPVQLALTLDAPGVTPDCPVTALLTVASVDAKPLNPRKLLIRAVVNVSVECRKPSSVELASGLEGEEAAQVETLCVRRVISPVICVKEKTFAVSDEYQLQPGLLPLGELLWYAAEPVPGTLRTVGSRLIFSGSLRVSALYAAEGSGELCAADFESEFSQMLDLDAELTNGDFELRTMLTAAYVEPATLAGGERGISAEFHLVTQCVCSDSLSVDCLTDCYSNFFELEPVRTGAETCRVQRRTTLRGSVSEILPASPPPINICRAICSVGAAECENGALRCPVELTAIYLAADGEIYSVRRRVSCETPAELAQGDCAVSVTARCAECGAGITQGGVELRASVDFELAAARRESFEQISAVTLAEEAEMAPRPSVTVVRAGADDTLWSLAKRCRSTGALIKELNALEDAAPLAGRVLLIPAAR</sequence>
<reference evidence="3" key="1">
    <citation type="submission" date="2020-10" db="EMBL/GenBank/DDBJ databases">
        <authorList>
            <person name="Gilroy R."/>
        </authorList>
    </citation>
    <scope>NUCLEOTIDE SEQUENCE</scope>
    <source>
        <strain evidence="3">ChiHjej10B9-9673</strain>
    </source>
</reference>
<organism evidence="3 4">
    <name type="scientific">Candidatus Scatomorpha merdipullorum</name>
    <dbReference type="NCBI Taxonomy" id="2840927"/>
    <lineage>
        <taxon>Bacteria</taxon>
        <taxon>Bacillati</taxon>
        <taxon>Bacillota</taxon>
        <taxon>Clostridia</taxon>
        <taxon>Eubacteriales</taxon>
        <taxon>Candidatus Scatomorpha</taxon>
    </lineage>
</organism>
<feature type="domain" description="SipL SPOCS" evidence="2">
    <location>
        <begin position="37"/>
        <end position="116"/>
    </location>
</feature>
<name>A0A9D1FD67_9FIRM</name>
<evidence type="ECO:0000313" key="4">
    <source>
        <dbReference type="Proteomes" id="UP000824001"/>
    </source>
</evidence>
<accession>A0A9D1FD67</accession>
<dbReference type="EMBL" id="DVJK01000110">
    <property type="protein sequence ID" value="HIS66704.1"/>
    <property type="molecule type" value="Genomic_DNA"/>
</dbReference>
<gene>
    <name evidence="3" type="ORF">IAC18_03975</name>
</gene>
<protein>
    <recommendedName>
        <fullName evidence="5">DUF3794 domain-containing protein</fullName>
    </recommendedName>
</protein>
<evidence type="ECO:0000259" key="2">
    <source>
        <dbReference type="Pfam" id="PF12673"/>
    </source>
</evidence>